<evidence type="ECO:0000313" key="1">
    <source>
        <dbReference type="EMBL" id="KAL2317627.1"/>
    </source>
</evidence>
<dbReference type="EMBL" id="JBGMDY010000011">
    <property type="protein sequence ID" value="KAL2317627.1"/>
    <property type="molecule type" value="Genomic_DNA"/>
</dbReference>
<evidence type="ECO:0000313" key="2">
    <source>
        <dbReference type="Proteomes" id="UP001603857"/>
    </source>
</evidence>
<dbReference type="AlphaFoldDB" id="A0ABD1L276"/>
<sequence>MSVLNSSLWSKTLYISLRTADFCTGLKSELEKALPALGRSATYLKESRINVMPSKIRVAIETAKNLLSLILESVDVNAKIRGGNETPKNWFQN</sequence>
<reference evidence="1 2" key="1">
    <citation type="submission" date="2024-08" db="EMBL/GenBank/DDBJ databases">
        <title>Insights into the chromosomal genome structure of Flemingia macrophylla.</title>
        <authorList>
            <person name="Ding Y."/>
            <person name="Zhao Y."/>
            <person name="Bi W."/>
            <person name="Wu M."/>
            <person name="Zhao G."/>
            <person name="Gong Y."/>
            <person name="Li W."/>
            <person name="Zhang P."/>
        </authorList>
    </citation>
    <scope>NUCLEOTIDE SEQUENCE [LARGE SCALE GENOMIC DNA]</scope>
    <source>
        <strain evidence="1">DYQJB</strain>
        <tissue evidence="1">Leaf</tissue>
    </source>
</reference>
<protein>
    <submittedName>
        <fullName evidence="1">Uncharacterized protein</fullName>
    </submittedName>
</protein>
<gene>
    <name evidence="1" type="ORF">Fmac_031503</name>
</gene>
<dbReference type="Proteomes" id="UP001603857">
    <property type="component" value="Unassembled WGS sequence"/>
</dbReference>
<proteinExistence type="predicted"/>
<keyword evidence="2" id="KW-1185">Reference proteome</keyword>
<accession>A0ABD1L276</accession>
<comment type="caution">
    <text evidence="1">The sequence shown here is derived from an EMBL/GenBank/DDBJ whole genome shotgun (WGS) entry which is preliminary data.</text>
</comment>
<name>A0ABD1L276_9FABA</name>
<organism evidence="1 2">
    <name type="scientific">Flemingia macrophylla</name>
    <dbReference type="NCBI Taxonomy" id="520843"/>
    <lineage>
        <taxon>Eukaryota</taxon>
        <taxon>Viridiplantae</taxon>
        <taxon>Streptophyta</taxon>
        <taxon>Embryophyta</taxon>
        <taxon>Tracheophyta</taxon>
        <taxon>Spermatophyta</taxon>
        <taxon>Magnoliopsida</taxon>
        <taxon>eudicotyledons</taxon>
        <taxon>Gunneridae</taxon>
        <taxon>Pentapetalae</taxon>
        <taxon>rosids</taxon>
        <taxon>fabids</taxon>
        <taxon>Fabales</taxon>
        <taxon>Fabaceae</taxon>
        <taxon>Papilionoideae</taxon>
        <taxon>50 kb inversion clade</taxon>
        <taxon>NPAAA clade</taxon>
        <taxon>indigoferoid/millettioid clade</taxon>
        <taxon>Phaseoleae</taxon>
        <taxon>Flemingia</taxon>
    </lineage>
</organism>